<dbReference type="GeneID" id="4838133"/>
<dbReference type="InParanoid" id="A3LRS7"/>
<dbReference type="AlphaFoldDB" id="A3LRS7"/>
<evidence type="ECO:0000256" key="1">
    <source>
        <dbReference type="ARBA" id="ARBA00004477"/>
    </source>
</evidence>
<dbReference type="eggNOG" id="KOG3750">
    <property type="taxonomic scope" value="Eukaryota"/>
</dbReference>
<feature type="transmembrane region" description="Helical" evidence="8">
    <location>
        <begin position="208"/>
        <end position="233"/>
    </location>
</feature>
<dbReference type="KEGG" id="pic:PICST_30796"/>
<reference evidence="9 10" key="1">
    <citation type="journal article" date="2007" name="Nat. Biotechnol.">
        <title>Genome sequence of the lignocellulose-bioconverting and xylose-fermenting yeast Pichia stipitis.</title>
        <authorList>
            <person name="Jeffries T.W."/>
            <person name="Grigoriev I.V."/>
            <person name="Grimwood J."/>
            <person name="Laplaza J.M."/>
            <person name="Aerts A."/>
            <person name="Salamov A."/>
            <person name="Schmutz J."/>
            <person name="Lindquist E."/>
            <person name="Dehal P."/>
            <person name="Shapiro H."/>
            <person name="Jin Y.S."/>
            <person name="Passoth V."/>
            <person name="Richardson P.M."/>
        </authorList>
    </citation>
    <scope>NUCLEOTIDE SEQUENCE [LARGE SCALE GENOMIC DNA]</scope>
    <source>
        <strain evidence="10">ATCC 58785 / CBS 6054 / NBRC 10063 / NRRL Y-11545</strain>
    </source>
</reference>
<organism evidence="9 10">
    <name type="scientific">Scheffersomyces stipitis (strain ATCC 58785 / CBS 6054 / NBRC 10063 / NRRL Y-11545)</name>
    <name type="common">Yeast</name>
    <name type="synonym">Pichia stipitis</name>
    <dbReference type="NCBI Taxonomy" id="322104"/>
    <lineage>
        <taxon>Eukaryota</taxon>
        <taxon>Fungi</taxon>
        <taxon>Dikarya</taxon>
        <taxon>Ascomycota</taxon>
        <taxon>Saccharomycotina</taxon>
        <taxon>Pichiomycetes</taxon>
        <taxon>Debaryomycetaceae</taxon>
        <taxon>Scheffersomyces</taxon>
    </lineage>
</organism>
<dbReference type="HOGENOM" id="CLU_1049825_0_0_1"/>
<name>A3LRS7_PICST</name>
<evidence type="ECO:0000256" key="5">
    <source>
        <dbReference type="ARBA" id="ARBA00022989"/>
    </source>
</evidence>
<keyword evidence="4" id="KW-0256">Endoplasmic reticulum</keyword>
<evidence type="ECO:0000256" key="6">
    <source>
        <dbReference type="ARBA" id="ARBA00023098"/>
    </source>
</evidence>
<dbReference type="GO" id="GO:0008654">
    <property type="term" value="P:phospholipid biosynthetic process"/>
    <property type="evidence" value="ECO:0007669"/>
    <property type="project" value="TreeGrafter"/>
</dbReference>
<feature type="transmembrane region" description="Helical" evidence="8">
    <location>
        <begin position="6"/>
        <end position="26"/>
    </location>
</feature>
<dbReference type="InterPro" id="IPR019388">
    <property type="entry name" value="FIT"/>
</dbReference>
<keyword evidence="10" id="KW-1185">Reference proteome</keyword>
<dbReference type="GO" id="GO:0034389">
    <property type="term" value="P:lipid droplet organization"/>
    <property type="evidence" value="ECO:0007669"/>
    <property type="project" value="TreeGrafter"/>
</dbReference>
<keyword evidence="5 8" id="KW-1133">Transmembrane helix</keyword>
<dbReference type="OMA" id="FFHTIPE"/>
<feature type="transmembrane region" description="Helical" evidence="8">
    <location>
        <begin position="47"/>
        <end position="67"/>
    </location>
</feature>
<keyword evidence="3" id="KW-0378">Hydrolase</keyword>
<feature type="transmembrane region" description="Helical" evidence="8">
    <location>
        <begin position="87"/>
        <end position="105"/>
    </location>
</feature>
<evidence type="ECO:0000256" key="2">
    <source>
        <dbReference type="ARBA" id="ARBA00022692"/>
    </source>
</evidence>
<keyword evidence="2 8" id="KW-0812">Transmembrane</keyword>
<keyword evidence="7 8" id="KW-0472">Membrane</keyword>
<dbReference type="OrthoDB" id="5579088at2759"/>
<dbReference type="RefSeq" id="XP_001383469.2">
    <property type="nucleotide sequence ID" value="XM_001383432.1"/>
</dbReference>
<evidence type="ECO:0000256" key="4">
    <source>
        <dbReference type="ARBA" id="ARBA00022824"/>
    </source>
</evidence>
<gene>
    <name evidence="9" type="ORF">PICST_30796</name>
</gene>
<proteinExistence type="predicted"/>
<keyword evidence="6" id="KW-0443">Lipid metabolism</keyword>
<protein>
    <submittedName>
        <fullName evidence="9">Uncharacterized protein</fullName>
    </submittedName>
</protein>
<dbReference type="PANTHER" id="PTHR23129">
    <property type="entry name" value="ACYL-COENZYME A DIPHOSPHATASE FITM2"/>
    <property type="match status" value="1"/>
</dbReference>
<dbReference type="PANTHER" id="PTHR23129:SF0">
    <property type="entry name" value="ACYL-COENZYME A DIPHOSPHATASE FITM2"/>
    <property type="match status" value="1"/>
</dbReference>
<accession>A3LRS7</accession>
<dbReference type="GO" id="GO:0005789">
    <property type="term" value="C:endoplasmic reticulum membrane"/>
    <property type="evidence" value="ECO:0007669"/>
    <property type="project" value="UniProtKB-SubCell"/>
</dbReference>
<evidence type="ECO:0000313" key="10">
    <source>
        <dbReference type="Proteomes" id="UP000002258"/>
    </source>
</evidence>
<dbReference type="Pfam" id="PF10261">
    <property type="entry name" value="FIT"/>
    <property type="match status" value="1"/>
</dbReference>
<dbReference type="GO" id="GO:0010945">
    <property type="term" value="F:coenzyme A diphosphatase activity"/>
    <property type="evidence" value="ECO:0007669"/>
    <property type="project" value="InterPro"/>
</dbReference>
<dbReference type="GO" id="GO:0019915">
    <property type="term" value="P:lipid storage"/>
    <property type="evidence" value="ECO:0007669"/>
    <property type="project" value="InterPro"/>
</dbReference>
<evidence type="ECO:0000256" key="7">
    <source>
        <dbReference type="ARBA" id="ARBA00023136"/>
    </source>
</evidence>
<evidence type="ECO:0000256" key="3">
    <source>
        <dbReference type="ARBA" id="ARBA00022801"/>
    </source>
</evidence>
<dbReference type="EMBL" id="CP000497">
    <property type="protein sequence ID" value="ABN65440.2"/>
    <property type="molecule type" value="Genomic_DNA"/>
</dbReference>
<evidence type="ECO:0000313" key="9">
    <source>
        <dbReference type="EMBL" id="ABN65440.2"/>
    </source>
</evidence>
<evidence type="ECO:0000256" key="8">
    <source>
        <dbReference type="SAM" id="Phobius"/>
    </source>
</evidence>
<dbReference type="Proteomes" id="UP000002258">
    <property type="component" value="Chromosome 3"/>
</dbReference>
<comment type="subcellular location">
    <subcellularLocation>
        <location evidence="1">Endoplasmic reticulum membrane</location>
        <topology evidence="1">Multi-pass membrane protein</topology>
    </subcellularLocation>
</comment>
<sequence length="257" mass="29377">MASIWYALVLLYPATFVATLPFFFLFKQFGSDIARIPVIKFLEDYIIKNYGYFWFTLVYFAFLFGYVQPNGTIPWSKIVHTMKWYGANTVVFFLTQSWFFGFSIFERINIATGGHCLNEEILSEYECKSSGEKWINGFDSSGHFYFIISISLVVGRELLVHLPLPSKIRLPNGSGIDLERATPESRTASTNGTEVQIWDNKQLKLYRLAVVIVALSFMAIWFFMYLITCIFFHTVGEKIVGTIVGGAVPLALAYFDI</sequence>